<gene>
    <name evidence="1" type="ORF">DC3_57740</name>
</gene>
<evidence type="ECO:0000313" key="1">
    <source>
        <dbReference type="EMBL" id="GEM50139.1"/>
    </source>
</evidence>
<name>A0A511NBE0_DEIC1</name>
<dbReference type="Proteomes" id="UP000321306">
    <property type="component" value="Unassembled WGS sequence"/>
</dbReference>
<accession>A0A511NBE0</accession>
<comment type="caution">
    <text evidence="1">The sequence shown here is derived from an EMBL/GenBank/DDBJ whole genome shotgun (WGS) entry which is preliminary data.</text>
</comment>
<dbReference type="RefSeq" id="WP_146892064.1">
    <property type="nucleotide sequence ID" value="NZ_BJXB01000060.1"/>
</dbReference>
<dbReference type="AlphaFoldDB" id="A0A511NBE0"/>
<evidence type="ECO:0000313" key="2">
    <source>
        <dbReference type="Proteomes" id="UP000321306"/>
    </source>
</evidence>
<reference evidence="1 2" key="1">
    <citation type="submission" date="2019-07" db="EMBL/GenBank/DDBJ databases">
        <title>Whole genome shotgun sequence of Deinococcus cellulosilyticus NBRC 106333.</title>
        <authorList>
            <person name="Hosoyama A."/>
            <person name="Uohara A."/>
            <person name="Ohji S."/>
            <person name="Ichikawa N."/>
        </authorList>
    </citation>
    <scope>NUCLEOTIDE SEQUENCE [LARGE SCALE GENOMIC DNA]</scope>
    <source>
        <strain evidence="1 2">NBRC 106333</strain>
    </source>
</reference>
<dbReference type="EMBL" id="BJXB01000060">
    <property type="protein sequence ID" value="GEM50139.1"/>
    <property type="molecule type" value="Genomic_DNA"/>
</dbReference>
<protein>
    <submittedName>
        <fullName evidence="1">Uncharacterized protein</fullName>
    </submittedName>
</protein>
<sequence>MVAFKQWSNDNRERVHLSFVGVKVIDLASHFHADQITDHQDVLQEHQSLLPSGENGIRTVAFLLAGQLIGWIQAETVEACVDQGMFFDPTDSHFINRWWGFDQR</sequence>
<organism evidence="1 2">
    <name type="scientific">Deinococcus cellulosilyticus (strain DSM 18568 / NBRC 106333 / KACC 11606 / 5516J-15)</name>
    <dbReference type="NCBI Taxonomy" id="1223518"/>
    <lineage>
        <taxon>Bacteria</taxon>
        <taxon>Thermotogati</taxon>
        <taxon>Deinococcota</taxon>
        <taxon>Deinococci</taxon>
        <taxon>Deinococcales</taxon>
        <taxon>Deinococcaceae</taxon>
        <taxon>Deinococcus</taxon>
    </lineage>
</organism>
<proteinExistence type="predicted"/>
<keyword evidence="2" id="KW-1185">Reference proteome</keyword>